<feature type="region of interest" description="Disordered" evidence="1">
    <location>
        <begin position="155"/>
        <end position="177"/>
    </location>
</feature>
<evidence type="ECO:0000256" key="1">
    <source>
        <dbReference type="SAM" id="MobiDB-lite"/>
    </source>
</evidence>
<name>A0ABQ1C5J6_9MYCO</name>
<dbReference type="RefSeq" id="WP_242460448.1">
    <property type="nucleotide sequence ID" value="NZ_BLKX01000001.1"/>
</dbReference>
<evidence type="ECO:0000313" key="3">
    <source>
        <dbReference type="Proteomes" id="UP000465240"/>
    </source>
</evidence>
<organism evidence="2 3">
    <name type="scientific">Mycobacterium paragordonae</name>
    <dbReference type="NCBI Taxonomy" id="1389713"/>
    <lineage>
        <taxon>Bacteria</taxon>
        <taxon>Bacillati</taxon>
        <taxon>Actinomycetota</taxon>
        <taxon>Actinomycetes</taxon>
        <taxon>Mycobacteriales</taxon>
        <taxon>Mycobacteriaceae</taxon>
        <taxon>Mycobacterium</taxon>
    </lineage>
</organism>
<keyword evidence="3" id="KW-1185">Reference proteome</keyword>
<comment type="caution">
    <text evidence="2">The sequence shown here is derived from an EMBL/GenBank/DDBJ whole genome shotgun (WGS) entry which is preliminary data.</text>
</comment>
<sequence>MLAEIRLSRDSRRHLAALTLAGCMFAPAGHAAADSGCANGQPDARAVGKGQQVLVDYFGAVNSKDYLTAWGYLGRQVRAVYGAAAPEQDADGLASFSSIMRQHVKCVRLTAITAATTNDPDVSASLGIQWYQVTFDADYLSRFEAGAGTLPPFYKTQADPHEGAGPPPLIINQSTSP</sequence>
<accession>A0ABQ1C5J6</accession>
<evidence type="ECO:0000313" key="2">
    <source>
        <dbReference type="EMBL" id="GFG79509.1"/>
    </source>
</evidence>
<protein>
    <submittedName>
        <fullName evidence="2">Uncharacterized protein</fullName>
    </submittedName>
</protein>
<proteinExistence type="predicted"/>
<dbReference type="Proteomes" id="UP000465240">
    <property type="component" value="Unassembled WGS sequence"/>
</dbReference>
<reference evidence="2 3" key="1">
    <citation type="journal article" date="2019" name="Emerg. Microbes Infect.">
        <title>Comprehensive subspecies identification of 175 nontuberculous mycobacteria species based on 7547 genomic profiles.</title>
        <authorList>
            <person name="Matsumoto Y."/>
            <person name="Kinjo T."/>
            <person name="Motooka D."/>
            <person name="Nabeya D."/>
            <person name="Jung N."/>
            <person name="Uechi K."/>
            <person name="Horii T."/>
            <person name="Iida T."/>
            <person name="Fujita J."/>
            <person name="Nakamura S."/>
        </authorList>
    </citation>
    <scope>NUCLEOTIDE SEQUENCE [LARGE SCALE GENOMIC DNA]</scope>
    <source>
        <strain evidence="2 3">JCM 18565</strain>
    </source>
</reference>
<dbReference type="EMBL" id="BLKX01000001">
    <property type="protein sequence ID" value="GFG79509.1"/>
    <property type="molecule type" value="Genomic_DNA"/>
</dbReference>
<gene>
    <name evidence="2" type="ORF">MPRG_27850</name>
</gene>